<proteinExistence type="predicted"/>
<evidence type="ECO:0000313" key="3">
    <source>
        <dbReference type="Proteomes" id="UP000646749"/>
    </source>
</evidence>
<feature type="region of interest" description="Disordered" evidence="1">
    <location>
        <begin position="1"/>
        <end position="23"/>
    </location>
</feature>
<protein>
    <submittedName>
        <fullName evidence="2">Uncharacterized protein</fullName>
    </submittedName>
</protein>
<sequence length="151" mass="14888">MSETSEARHAAEQSVAAEQPAAAVAVGEQPPAVTTEAEGVGVAAVPATAGGLPATAQGHFAVVNANGTLARGFGAVSSARLATGQYEVVFIQNVARSAFIATIGLTGSLGTSPPGEIAVVGRAGIPAGVFVQTWNSSGVPADRAFHLHVSS</sequence>
<dbReference type="EMBL" id="BONW01000003">
    <property type="protein sequence ID" value="GIG86175.1"/>
    <property type="molecule type" value="Genomic_DNA"/>
</dbReference>
<dbReference type="RefSeq" id="WP_203864820.1">
    <property type="nucleotide sequence ID" value="NZ_BONW01000003.1"/>
</dbReference>
<reference evidence="2 3" key="1">
    <citation type="submission" date="2021-01" db="EMBL/GenBank/DDBJ databases">
        <title>Whole genome shotgun sequence of Plantactinospora endophytica NBRC 110450.</title>
        <authorList>
            <person name="Komaki H."/>
            <person name="Tamura T."/>
        </authorList>
    </citation>
    <scope>NUCLEOTIDE SEQUENCE [LARGE SCALE GENOMIC DNA]</scope>
    <source>
        <strain evidence="2 3">NBRC 110450</strain>
    </source>
</reference>
<accession>A0ABQ4DUN1</accession>
<name>A0ABQ4DUN1_9ACTN</name>
<comment type="caution">
    <text evidence="2">The sequence shown here is derived from an EMBL/GenBank/DDBJ whole genome shotgun (WGS) entry which is preliminary data.</text>
</comment>
<evidence type="ECO:0000256" key="1">
    <source>
        <dbReference type="SAM" id="MobiDB-lite"/>
    </source>
</evidence>
<keyword evidence="3" id="KW-1185">Reference proteome</keyword>
<feature type="compositionally biased region" description="Low complexity" evidence="1">
    <location>
        <begin position="12"/>
        <end position="23"/>
    </location>
</feature>
<gene>
    <name evidence="2" type="ORF">Pen02_11110</name>
</gene>
<feature type="compositionally biased region" description="Basic and acidic residues" evidence="1">
    <location>
        <begin position="1"/>
        <end position="11"/>
    </location>
</feature>
<dbReference type="Proteomes" id="UP000646749">
    <property type="component" value="Unassembled WGS sequence"/>
</dbReference>
<organism evidence="2 3">
    <name type="scientific">Plantactinospora endophytica</name>
    <dbReference type="NCBI Taxonomy" id="673535"/>
    <lineage>
        <taxon>Bacteria</taxon>
        <taxon>Bacillati</taxon>
        <taxon>Actinomycetota</taxon>
        <taxon>Actinomycetes</taxon>
        <taxon>Micromonosporales</taxon>
        <taxon>Micromonosporaceae</taxon>
        <taxon>Plantactinospora</taxon>
    </lineage>
</organism>
<evidence type="ECO:0000313" key="2">
    <source>
        <dbReference type="EMBL" id="GIG86175.1"/>
    </source>
</evidence>